<sequence length="95" mass="10612">MRHATGTGPSVPRKGKKKVLWVCRLLCSVPIQLERRCGRGEAEAAVKSGWELLSEMSHAIPNQAVAWTLRGHIMATFCCNASDKEPDRRTRLELL</sequence>
<evidence type="ECO:0000313" key="1">
    <source>
        <dbReference type="EMBL" id="VEL36398.1"/>
    </source>
</evidence>
<gene>
    <name evidence="1" type="ORF">PXEA_LOCUS29838</name>
</gene>
<keyword evidence="2" id="KW-1185">Reference proteome</keyword>
<name>A0A3S5AS34_9PLAT</name>
<protein>
    <submittedName>
        <fullName evidence="1">Uncharacterized protein</fullName>
    </submittedName>
</protein>
<reference evidence="1" key="1">
    <citation type="submission" date="2018-11" db="EMBL/GenBank/DDBJ databases">
        <authorList>
            <consortium name="Pathogen Informatics"/>
        </authorList>
    </citation>
    <scope>NUCLEOTIDE SEQUENCE</scope>
</reference>
<comment type="caution">
    <text evidence="1">The sequence shown here is derived from an EMBL/GenBank/DDBJ whole genome shotgun (WGS) entry which is preliminary data.</text>
</comment>
<accession>A0A3S5AS34</accession>
<proteinExistence type="predicted"/>
<dbReference type="EMBL" id="CAAALY010252150">
    <property type="protein sequence ID" value="VEL36398.1"/>
    <property type="molecule type" value="Genomic_DNA"/>
</dbReference>
<organism evidence="1 2">
    <name type="scientific">Protopolystoma xenopodis</name>
    <dbReference type="NCBI Taxonomy" id="117903"/>
    <lineage>
        <taxon>Eukaryota</taxon>
        <taxon>Metazoa</taxon>
        <taxon>Spiralia</taxon>
        <taxon>Lophotrochozoa</taxon>
        <taxon>Platyhelminthes</taxon>
        <taxon>Monogenea</taxon>
        <taxon>Polyopisthocotylea</taxon>
        <taxon>Polystomatidea</taxon>
        <taxon>Polystomatidae</taxon>
        <taxon>Protopolystoma</taxon>
    </lineage>
</organism>
<dbReference type="AlphaFoldDB" id="A0A3S5AS34"/>
<evidence type="ECO:0000313" key="2">
    <source>
        <dbReference type="Proteomes" id="UP000784294"/>
    </source>
</evidence>
<dbReference type="Proteomes" id="UP000784294">
    <property type="component" value="Unassembled WGS sequence"/>
</dbReference>